<evidence type="ECO:0000256" key="13">
    <source>
        <dbReference type="RuleBase" id="RU003914"/>
    </source>
</evidence>
<dbReference type="GO" id="GO:0015031">
    <property type="term" value="P:protein transport"/>
    <property type="evidence" value="ECO:0007669"/>
    <property type="project" value="UniProtKB-UniRule"/>
</dbReference>
<dbReference type="NCBIfam" id="TIGR00115">
    <property type="entry name" value="tig"/>
    <property type="match status" value="1"/>
</dbReference>
<dbReference type="Gene3D" id="3.10.50.40">
    <property type="match status" value="1"/>
</dbReference>
<dbReference type="InterPro" id="IPR046357">
    <property type="entry name" value="PPIase_dom_sf"/>
</dbReference>
<keyword evidence="6 11" id="KW-0697">Rotamase</keyword>
<keyword evidence="11" id="KW-0963">Cytoplasm</keyword>
<comment type="domain">
    <text evidence="11">Consists of 3 domains; the N-terminus binds the ribosome, the middle domain has PPIase activity, while the C-terminus has intrinsic chaperone activity on its own.</text>
</comment>
<dbReference type="SUPFAM" id="SSF54534">
    <property type="entry name" value="FKBP-like"/>
    <property type="match status" value="1"/>
</dbReference>
<organism evidence="15 16">
    <name type="scientific">Gallaecimonas pentaromativorans</name>
    <dbReference type="NCBI Taxonomy" id="584787"/>
    <lineage>
        <taxon>Bacteria</taxon>
        <taxon>Pseudomonadati</taxon>
        <taxon>Pseudomonadota</taxon>
        <taxon>Gammaproteobacteria</taxon>
        <taxon>Enterobacterales</taxon>
        <taxon>Gallaecimonadaceae</taxon>
        <taxon>Gallaecimonas</taxon>
    </lineage>
</organism>
<dbReference type="SUPFAM" id="SSF102735">
    <property type="entry name" value="Trigger factor ribosome-binding domain"/>
    <property type="match status" value="1"/>
</dbReference>
<dbReference type="Pfam" id="PF00254">
    <property type="entry name" value="FKBP_C"/>
    <property type="match status" value="1"/>
</dbReference>
<comment type="caution">
    <text evidence="15">The sequence shown here is derived from an EMBL/GenBank/DDBJ whole genome shotgun (WGS) entry which is preliminary data.</text>
</comment>
<dbReference type="GO" id="GO:0043335">
    <property type="term" value="P:protein unfolding"/>
    <property type="evidence" value="ECO:0007669"/>
    <property type="project" value="TreeGrafter"/>
</dbReference>
<dbReference type="InterPro" id="IPR001179">
    <property type="entry name" value="PPIase_FKBP_dom"/>
</dbReference>
<comment type="catalytic activity">
    <reaction evidence="1 11 12">
        <text>[protein]-peptidylproline (omega=180) = [protein]-peptidylproline (omega=0)</text>
        <dbReference type="Rhea" id="RHEA:16237"/>
        <dbReference type="Rhea" id="RHEA-COMP:10747"/>
        <dbReference type="Rhea" id="RHEA-COMP:10748"/>
        <dbReference type="ChEBI" id="CHEBI:83833"/>
        <dbReference type="ChEBI" id="CHEBI:83834"/>
        <dbReference type="EC" id="5.2.1.8"/>
    </reaction>
</comment>
<comment type="subcellular location">
    <subcellularLocation>
        <location evidence="11">Cytoplasm</location>
    </subcellularLocation>
    <text evidence="11">About half TF is bound to the ribosome near the polypeptide exit tunnel while the other half is free in the cytoplasm.</text>
</comment>
<gene>
    <name evidence="11" type="primary">tig</name>
    <name evidence="15" type="ORF">EDC28_102237</name>
</gene>
<dbReference type="STRING" id="584787.GCA_001247655_03167"/>
<protein>
    <recommendedName>
        <fullName evidence="4 11">Trigger factor</fullName>
        <shortName evidence="11">TF</shortName>
        <ecNumber evidence="3 11">5.2.1.8</ecNumber>
    </recommendedName>
    <alternativeName>
        <fullName evidence="10 11">PPIase</fullName>
    </alternativeName>
</protein>
<comment type="similarity">
    <text evidence="2 11 13">Belongs to the FKBP-type PPIase family. Tig subfamily.</text>
</comment>
<evidence type="ECO:0000313" key="16">
    <source>
        <dbReference type="Proteomes" id="UP000268033"/>
    </source>
</evidence>
<evidence type="ECO:0000256" key="9">
    <source>
        <dbReference type="ARBA" id="ARBA00023306"/>
    </source>
</evidence>
<dbReference type="Pfam" id="PF05698">
    <property type="entry name" value="Trigger_C"/>
    <property type="match status" value="1"/>
</dbReference>
<dbReference type="Proteomes" id="UP000268033">
    <property type="component" value="Unassembled WGS sequence"/>
</dbReference>
<keyword evidence="5 11" id="KW-0132">Cell division</keyword>
<dbReference type="PIRSF" id="PIRSF003095">
    <property type="entry name" value="Trigger_factor"/>
    <property type="match status" value="1"/>
</dbReference>
<dbReference type="InterPro" id="IPR027304">
    <property type="entry name" value="Trigger_fact/SurA_dom_sf"/>
</dbReference>
<keyword evidence="7 11" id="KW-0143">Chaperone</keyword>
<dbReference type="EMBL" id="RJUL01000002">
    <property type="protein sequence ID" value="ROQ29864.1"/>
    <property type="molecule type" value="Genomic_DNA"/>
</dbReference>
<dbReference type="InterPro" id="IPR037041">
    <property type="entry name" value="Trigger_fac_C_sf"/>
</dbReference>
<dbReference type="PANTHER" id="PTHR30560">
    <property type="entry name" value="TRIGGER FACTOR CHAPERONE AND PEPTIDYL-PROLYL CIS/TRANS ISOMERASE"/>
    <property type="match status" value="1"/>
</dbReference>
<dbReference type="PROSITE" id="PS50059">
    <property type="entry name" value="FKBP_PPIASE"/>
    <property type="match status" value="1"/>
</dbReference>
<dbReference type="FunFam" id="3.10.50.40:FF:000001">
    <property type="entry name" value="Trigger factor"/>
    <property type="match status" value="1"/>
</dbReference>
<dbReference type="GO" id="GO:0005737">
    <property type="term" value="C:cytoplasm"/>
    <property type="evidence" value="ECO:0007669"/>
    <property type="project" value="UniProtKB-SubCell"/>
</dbReference>
<evidence type="ECO:0000256" key="2">
    <source>
        <dbReference type="ARBA" id="ARBA00005464"/>
    </source>
</evidence>
<proteinExistence type="inferred from homology"/>
<dbReference type="HAMAP" id="MF_00303">
    <property type="entry name" value="Trigger_factor_Tig"/>
    <property type="match status" value="1"/>
</dbReference>
<dbReference type="InterPro" id="IPR005215">
    <property type="entry name" value="Trig_fac"/>
</dbReference>
<reference evidence="15 16" key="1">
    <citation type="submission" date="2018-11" db="EMBL/GenBank/DDBJ databases">
        <title>Genomic Encyclopedia of Type Strains, Phase IV (KMG-IV): sequencing the most valuable type-strain genomes for metagenomic binning, comparative biology and taxonomic classification.</title>
        <authorList>
            <person name="Goeker M."/>
        </authorList>
    </citation>
    <scope>NUCLEOTIDE SEQUENCE [LARGE SCALE GENOMIC DNA]</scope>
    <source>
        <strain evidence="15 16">DSM 21945</strain>
    </source>
</reference>
<dbReference type="InterPro" id="IPR008880">
    <property type="entry name" value="Trigger_fac_C"/>
</dbReference>
<dbReference type="GO" id="GO:0044183">
    <property type="term" value="F:protein folding chaperone"/>
    <property type="evidence" value="ECO:0007669"/>
    <property type="project" value="TreeGrafter"/>
</dbReference>
<name>A0A3N1PD37_9GAMM</name>
<dbReference type="GO" id="GO:0003755">
    <property type="term" value="F:peptidyl-prolyl cis-trans isomerase activity"/>
    <property type="evidence" value="ECO:0007669"/>
    <property type="project" value="UniProtKB-UniRule"/>
</dbReference>
<dbReference type="PANTHER" id="PTHR30560:SF3">
    <property type="entry name" value="TRIGGER FACTOR-LIKE PROTEIN TIG, CHLOROPLASTIC"/>
    <property type="match status" value="1"/>
</dbReference>
<dbReference type="GO" id="GO:0051083">
    <property type="term" value="P:'de novo' cotranslational protein folding"/>
    <property type="evidence" value="ECO:0007669"/>
    <property type="project" value="TreeGrafter"/>
</dbReference>
<dbReference type="EC" id="5.2.1.8" evidence="3 11"/>
<evidence type="ECO:0000256" key="1">
    <source>
        <dbReference type="ARBA" id="ARBA00000971"/>
    </source>
</evidence>
<dbReference type="Gene3D" id="1.10.3120.10">
    <property type="entry name" value="Trigger factor, C-terminal domain"/>
    <property type="match status" value="1"/>
</dbReference>
<feature type="domain" description="PPIase FKBP-type" evidence="14">
    <location>
        <begin position="161"/>
        <end position="246"/>
    </location>
</feature>
<comment type="function">
    <text evidence="11">Involved in protein export. Acts as a chaperone by maintaining the newly synthesized protein in an open conformation. Functions as a peptidyl-prolyl cis-trans isomerase.</text>
</comment>
<dbReference type="GO" id="GO:0051301">
    <property type="term" value="P:cell division"/>
    <property type="evidence" value="ECO:0007669"/>
    <property type="project" value="UniProtKB-KW"/>
</dbReference>
<dbReference type="InterPro" id="IPR008881">
    <property type="entry name" value="Trigger_fac_ribosome-bd_bac"/>
</dbReference>
<dbReference type="Gene3D" id="3.30.70.1050">
    <property type="entry name" value="Trigger factor ribosome-binding domain"/>
    <property type="match status" value="1"/>
</dbReference>
<dbReference type="GO" id="GO:0043022">
    <property type="term" value="F:ribosome binding"/>
    <property type="evidence" value="ECO:0007669"/>
    <property type="project" value="TreeGrafter"/>
</dbReference>
<sequence length="436" mass="48039">MQVSVETIKGLERRLTITVPADTIDSAVEAGLREEAKRAKVDGFRKGKVPVSIIKKRYGAAVRGDVTQRVVERHFIDAIVKEKLNPAGAPRFEITKDETGSDFEFTATFEVYPEVELKGLDTVEVEKPAVEIKDEDMAKMLETLQKQHASWVESDKAAADGDRVTIDFVGSIDGEEFEGGKAEGFQLQLGQGRMIPGFEDGIIGKKAGEELVSEVTFPEDYHAENLKGKAASFAIKVSAVEVQELPELTDEFATRFGIAEGGIDALKAEVLKNMERELNNVLRNKVKEQVLDGLIKANDVEVPAALVAQEVDNLRRQALSRFGGNVNANNLPELPAELFEEQARRRVQVGLLLGEVIRSEDIKVDDARVQELIANQASAYEDPAEVIKYFNENKETIEQMRNLALEEQAVDAILAKAKVSEKAAAFDEIMNNGNQG</sequence>
<dbReference type="InterPro" id="IPR036611">
    <property type="entry name" value="Trigger_fac_ribosome-bd_sf"/>
</dbReference>
<evidence type="ECO:0000256" key="4">
    <source>
        <dbReference type="ARBA" id="ARBA00016902"/>
    </source>
</evidence>
<evidence type="ECO:0000259" key="14">
    <source>
        <dbReference type="PROSITE" id="PS50059"/>
    </source>
</evidence>
<evidence type="ECO:0000313" key="15">
    <source>
        <dbReference type="EMBL" id="ROQ29864.1"/>
    </source>
</evidence>
<evidence type="ECO:0000256" key="6">
    <source>
        <dbReference type="ARBA" id="ARBA00023110"/>
    </source>
</evidence>
<evidence type="ECO:0000256" key="10">
    <source>
        <dbReference type="ARBA" id="ARBA00029986"/>
    </source>
</evidence>
<keyword evidence="8 11" id="KW-0413">Isomerase</keyword>
<keyword evidence="9 11" id="KW-0131">Cell cycle</keyword>
<evidence type="ECO:0000256" key="3">
    <source>
        <dbReference type="ARBA" id="ARBA00013194"/>
    </source>
</evidence>
<evidence type="ECO:0000256" key="12">
    <source>
        <dbReference type="PROSITE-ProRule" id="PRU00277"/>
    </source>
</evidence>
<dbReference type="OrthoDB" id="9767721at2"/>
<dbReference type="RefSeq" id="WP_050658655.1">
    <property type="nucleotide sequence ID" value="NZ_LFWC01000005.1"/>
</dbReference>
<accession>A0A3N1PD37</accession>
<evidence type="ECO:0000256" key="8">
    <source>
        <dbReference type="ARBA" id="ARBA00023235"/>
    </source>
</evidence>
<evidence type="ECO:0000256" key="11">
    <source>
        <dbReference type="HAMAP-Rule" id="MF_00303"/>
    </source>
</evidence>
<dbReference type="Pfam" id="PF05697">
    <property type="entry name" value="Trigger_N"/>
    <property type="match status" value="1"/>
</dbReference>
<dbReference type="SUPFAM" id="SSF109998">
    <property type="entry name" value="Triger factor/SurA peptide-binding domain-like"/>
    <property type="match status" value="1"/>
</dbReference>
<evidence type="ECO:0000256" key="7">
    <source>
        <dbReference type="ARBA" id="ARBA00023186"/>
    </source>
</evidence>
<keyword evidence="16" id="KW-1185">Reference proteome</keyword>
<dbReference type="AlphaFoldDB" id="A0A3N1PD37"/>
<evidence type="ECO:0000256" key="5">
    <source>
        <dbReference type="ARBA" id="ARBA00022618"/>
    </source>
</evidence>